<feature type="non-terminal residue" evidence="1">
    <location>
        <position position="269"/>
    </location>
</feature>
<protein>
    <recommendedName>
        <fullName evidence="2">Bro-N domain-containing protein</fullName>
    </recommendedName>
</protein>
<dbReference type="Pfam" id="PF13310">
    <property type="entry name" value="Virulence_RhuM"/>
    <property type="match status" value="1"/>
</dbReference>
<reference evidence="1" key="1">
    <citation type="submission" date="2018-05" db="EMBL/GenBank/DDBJ databases">
        <authorList>
            <person name="Lanie J.A."/>
            <person name="Ng W.-L."/>
            <person name="Kazmierczak K.M."/>
            <person name="Andrzejewski T.M."/>
            <person name="Davidsen T.M."/>
            <person name="Wayne K.J."/>
            <person name="Tettelin H."/>
            <person name="Glass J.I."/>
            <person name="Rusch D."/>
            <person name="Podicherti R."/>
            <person name="Tsui H.-C.T."/>
            <person name="Winkler M.E."/>
        </authorList>
    </citation>
    <scope>NUCLEOTIDE SEQUENCE</scope>
</reference>
<proteinExistence type="predicted"/>
<dbReference type="EMBL" id="UINC01154315">
    <property type="protein sequence ID" value="SVD49529.1"/>
    <property type="molecule type" value="Genomic_DNA"/>
</dbReference>
<gene>
    <name evidence="1" type="ORF">METZ01_LOCUS402383</name>
</gene>
<dbReference type="AlphaFoldDB" id="A0A382VSM5"/>
<dbReference type="InterPro" id="IPR011204">
    <property type="entry name" value="Virulence_RhuM-like"/>
</dbReference>
<organism evidence="1">
    <name type="scientific">marine metagenome</name>
    <dbReference type="NCBI Taxonomy" id="408172"/>
    <lineage>
        <taxon>unclassified sequences</taxon>
        <taxon>metagenomes</taxon>
        <taxon>ecological metagenomes</taxon>
    </lineage>
</organism>
<evidence type="ECO:0008006" key="2">
    <source>
        <dbReference type="Google" id="ProtNLM"/>
    </source>
</evidence>
<evidence type="ECO:0000313" key="1">
    <source>
        <dbReference type="EMBL" id="SVD49529.1"/>
    </source>
</evidence>
<sequence length="269" mass="31336">MEQPHMETTKENEIIIFKTKEGSAVDVQINNETVWLNQNQMTDLFEKDQSVISRHLNNIFKEKELDRKSNMQKMHIPNSDKPVNFYSLDVIISVGYRVKSKRGTQFRIWANKILKEFLLEGYAVNQNKLKGQSQKIKQLETTIKSIVEASNQKELSNTEAKGILNLIQDYTLALDLLDDYDHQRLSLSQTQKSAKKMITYKQALNAINTLREKFKRDGESVDLFGKEKDQSFKSSLSTIYQTFEKKELYPSIEEKAAHLLYFVIKNHSF</sequence>
<dbReference type="PANTHER" id="PTHR35810">
    <property type="entry name" value="CYTOPLASMIC PROTEIN-RELATED"/>
    <property type="match status" value="1"/>
</dbReference>
<dbReference type="PANTHER" id="PTHR35810:SF1">
    <property type="entry name" value="CYTOPLASMIC PROTEIN"/>
    <property type="match status" value="1"/>
</dbReference>
<accession>A0A382VSM5</accession>
<name>A0A382VSM5_9ZZZZ</name>